<proteinExistence type="predicted"/>
<gene>
    <name evidence="2" type="ORF">HOLleu_00834</name>
</gene>
<feature type="compositionally biased region" description="Acidic residues" evidence="1">
    <location>
        <begin position="212"/>
        <end position="221"/>
    </location>
</feature>
<protein>
    <recommendedName>
        <fullName evidence="4">Reverse transcriptase</fullName>
    </recommendedName>
</protein>
<sequence>MLQALAARNTYDLKFRNDAARIKGVSSLKGVEGLTVTPYDRSVVVTVLYLNFEVDQGLVARILGQYGTVSDWRWVRYNEGELAGACSWDMTRQRVPMSADVEPAGEPSQSGPEPMVEEPRSPSPDEVAHQVEQDFLAAKECEVVSGNPEVGPSVPSPSAPEAPSPSAPGEARLSTVEKDLNLSSDSESDTTMSDVGGPASEPPPKDPPTGEDWFDLCEGVESDSQLKRSASGEVSDQGVHPSMPPAPNINKKARWTSLVGKVDHDHEGRVICITIKHPCGSFILCNVYAPNQPTDRRDFFTTLPSFVPGRVYSPPALSPSDCEVVACPISDHDAVTVSFQPPESWPAGRGFWKMNTDILTEADYCEQFKARYEGWRTLRPAFSTDLEWWDDVKSRIKHFTVEYCVARARRRREEFLSLCSRERNGDPSALHAIQQYLDKKLHGARVRARVHCVEAEEKPTIKFYRDVTKYAIDRRIKRVRDVHGVVHKDPLNIVVFKSFYEQLYTQADVHEGFQKSLLDNIDKTPSRDQNDELGSPLTVDELWKAVAKMKGGKAPGSDGIPVEFYKRFWGTVGQDLREYSSLLSLLAH</sequence>
<name>A0A9Q1HIX2_HOLLE</name>
<evidence type="ECO:0000313" key="3">
    <source>
        <dbReference type="Proteomes" id="UP001152320"/>
    </source>
</evidence>
<comment type="caution">
    <text evidence="2">The sequence shown here is derived from an EMBL/GenBank/DDBJ whole genome shotgun (WGS) entry which is preliminary data.</text>
</comment>
<accession>A0A9Q1HIX2</accession>
<dbReference type="EMBL" id="JAIZAY010000001">
    <property type="protein sequence ID" value="KAJ8048494.1"/>
    <property type="molecule type" value="Genomic_DNA"/>
</dbReference>
<evidence type="ECO:0000256" key="1">
    <source>
        <dbReference type="SAM" id="MobiDB-lite"/>
    </source>
</evidence>
<organism evidence="2 3">
    <name type="scientific">Holothuria leucospilota</name>
    <name type="common">Black long sea cucumber</name>
    <name type="synonym">Mertensiothuria leucospilota</name>
    <dbReference type="NCBI Taxonomy" id="206669"/>
    <lineage>
        <taxon>Eukaryota</taxon>
        <taxon>Metazoa</taxon>
        <taxon>Echinodermata</taxon>
        <taxon>Eleutherozoa</taxon>
        <taxon>Echinozoa</taxon>
        <taxon>Holothuroidea</taxon>
        <taxon>Aspidochirotacea</taxon>
        <taxon>Aspidochirotida</taxon>
        <taxon>Holothuriidae</taxon>
        <taxon>Holothuria</taxon>
    </lineage>
</organism>
<evidence type="ECO:0008006" key="4">
    <source>
        <dbReference type="Google" id="ProtNLM"/>
    </source>
</evidence>
<keyword evidence="3" id="KW-1185">Reference proteome</keyword>
<feature type="region of interest" description="Disordered" evidence="1">
    <location>
        <begin position="145"/>
        <end position="250"/>
    </location>
</feature>
<dbReference type="AlphaFoldDB" id="A0A9Q1HIX2"/>
<feature type="region of interest" description="Disordered" evidence="1">
    <location>
        <begin position="99"/>
        <end position="127"/>
    </location>
</feature>
<dbReference type="Proteomes" id="UP001152320">
    <property type="component" value="Chromosome 1"/>
</dbReference>
<reference evidence="2" key="1">
    <citation type="submission" date="2021-10" db="EMBL/GenBank/DDBJ databases">
        <title>Tropical sea cucumber genome reveals ecological adaptation and Cuvierian tubules defense mechanism.</title>
        <authorList>
            <person name="Chen T."/>
        </authorList>
    </citation>
    <scope>NUCLEOTIDE SEQUENCE</scope>
    <source>
        <strain evidence="2">Nanhai2018</strain>
        <tissue evidence="2">Muscle</tissue>
    </source>
</reference>
<evidence type="ECO:0000313" key="2">
    <source>
        <dbReference type="EMBL" id="KAJ8048494.1"/>
    </source>
</evidence>
<feature type="compositionally biased region" description="Pro residues" evidence="1">
    <location>
        <begin position="154"/>
        <end position="166"/>
    </location>
</feature>
<dbReference type="OrthoDB" id="3863715at2759"/>
<feature type="compositionally biased region" description="Low complexity" evidence="1">
    <location>
        <begin position="183"/>
        <end position="194"/>
    </location>
</feature>